<feature type="compositionally biased region" description="Polar residues" evidence="1">
    <location>
        <begin position="320"/>
        <end position="332"/>
    </location>
</feature>
<dbReference type="SUPFAM" id="SSF54277">
    <property type="entry name" value="CAD &amp; PB1 domains"/>
    <property type="match status" value="1"/>
</dbReference>
<evidence type="ECO:0000313" key="3">
    <source>
        <dbReference type="EMBL" id="KAL1117778.1"/>
    </source>
</evidence>
<dbReference type="PANTHER" id="PTHR15335:SF7">
    <property type="entry name" value="PROTEIN TFG"/>
    <property type="match status" value="1"/>
</dbReference>
<feature type="compositionally biased region" description="Basic and acidic residues" evidence="1">
    <location>
        <begin position="103"/>
        <end position="122"/>
    </location>
</feature>
<dbReference type="EMBL" id="JBFDAA010000015">
    <property type="protein sequence ID" value="KAL1117778.1"/>
    <property type="molecule type" value="Genomic_DNA"/>
</dbReference>
<organism evidence="3 4">
    <name type="scientific">Ranatra chinensis</name>
    <dbReference type="NCBI Taxonomy" id="642074"/>
    <lineage>
        <taxon>Eukaryota</taxon>
        <taxon>Metazoa</taxon>
        <taxon>Ecdysozoa</taxon>
        <taxon>Arthropoda</taxon>
        <taxon>Hexapoda</taxon>
        <taxon>Insecta</taxon>
        <taxon>Pterygota</taxon>
        <taxon>Neoptera</taxon>
        <taxon>Paraneoptera</taxon>
        <taxon>Hemiptera</taxon>
        <taxon>Heteroptera</taxon>
        <taxon>Panheteroptera</taxon>
        <taxon>Nepomorpha</taxon>
        <taxon>Nepidae</taxon>
        <taxon>Ranatrinae</taxon>
        <taxon>Ranatra</taxon>
    </lineage>
</organism>
<dbReference type="PANTHER" id="PTHR15335">
    <property type="entry name" value="PROTEIN TFG"/>
    <property type="match status" value="1"/>
</dbReference>
<dbReference type="Pfam" id="PF00564">
    <property type="entry name" value="PB1"/>
    <property type="match status" value="1"/>
</dbReference>
<feature type="region of interest" description="Disordered" evidence="1">
    <location>
        <begin position="303"/>
        <end position="332"/>
    </location>
</feature>
<sequence>MMQRVFRGKLTSTDDITIKYKDEDGDLITIFDSSDLAFAIQYSRVLKLTLFVGGGGAGGVDSGGKLYQTVELGKVRKELRSIRDQQLKINNIVIYECLASREKNRDRDRESDRDRRERDDRSKSKKGRWGPHIDTCKTDPPPWNRNRDEGKQNGGLSSQANSKEFDPLQGEEKSTDDKKQQSESGKDTKSLEAQTEAQRLLLQQQQQQQQQMASVQTSMQQQMQHPSHHQPPQHSMQQLTQQQEYSMPGSTGIMVQPTAPFNQPVSQYQQYPSSMQGQFTSPSHLKPNMAQGMYRSQISSAYDTIQSPPADPGQIRFTANPYTKSGQSAFKY</sequence>
<reference evidence="3 4" key="1">
    <citation type="submission" date="2024-07" db="EMBL/GenBank/DDBJ databases">
        <title>Chromosome-level genome assembly of the water stick insect Ranatra chinensis (Heteroptera: Nepidae).</title>
        <authorList>
            <person name="Liu X."/>
        </authorList>
    </citation>
    <scope>NUCLEOTIDE SEQUENCE [LARGE SCALE GENOMIC DNA]</scope>
    <source>
        <strain evidence="3">Cailab_2021Rc</strain>
        <tissue evidence="3">Muscle</tissue>
    </source>
</reference>
<evidence type="ECO:0000256" key="1">
    <source>
        <dbReference type="SAM" id="MobiDB-lite"/>
    </source>
</evidence>
<feature type="compositionally biased region" description="Low complexity" evidence="1">
    <location>
        <begin position="203"/>
        <end position="238"/>
    </location>
</feature>
<feature type="domain" description="PB1" evidence="2">
    <location>
        <begin position="1"/>
        <end position="53"/>
    </location>
</feature>
<protein>
    <recommendedName>
        <fullName evidence="2">PB1 domain-containing protein</fullName>
    </recommendedName>
</protein>
<feature type="region of interest" description="Disordered" evidence="1">
    <location>
        <begin position="103"/>
        <end position="288"/>
    </location>
</feature>
<dbReference type="AlphaFoldDB" id="A0ABD0YHA2"/>
<comment type="caution">
    <text evidence="3">The sequence shown here is derived from an EMBL/GenBank/DDBJ whole genome shotgun (WGS) entry which is preliminary data.</text>
</comment>
<feature type="compositionally biased region" description="Polar residues" evidence="1">
    <location>
        <begin position="239"/>
        <end position="249"/>
    </location>
</feature>
<feature type="compositionally biased region" description="Low complexity" evidence="1">
    <location>
        <begin position="263"/>
        <end position="278"/>
    </location>
</feature>
<dbReference type="InterPro" id="IPR000270">
    <property type="entry name" value="PB1_dom"/>
</dbReference>
<dbReference type="InterPro" id="IPR053793">
    <property type="entry name" value="PB1-like"/>
</dbReference>
<dbReference type="Gene3D" id="3.10.20.90">
    <property type="entry name" value="Phosphatidylinositol 3-kinase Catalytic Subunit, Chain A, domain 1"/>
    <property type="match status" value="1"/>
</dbReference>
<proteinExistence type="predicted"/>
<gene>
    <name evidence="3" type="ORF">AAG570_004093</name>
</gene>
<evidence type="ECO:0000259" key="2">
    <source>
        <dbReference type="PROSITE" id="PS51745"/>
    </source>
</evidence>
<dbReference type="InterPro" id="IPR033512">
    <property type="entry name" value="TFG"/>
</dbReference>
<dbReference type="PROSITE" id="PS51745">
    <property type="entry name" value="PB1"/>
    <property type="match status" value="1"/>
</dbReference>
<accession>A0ABD0YHA2</accession>
<dbReference type="Proteomes" id="UP001558652">
    <property type="component" value="Unassembled WGS sequence"/>
</dbReference>
<keyword evidence="4" id="KW-1185">Reference proteome</keyword>
<name>A0ABD0YHA2_9HEMI</name>
<evidence type="ECO:0000313" key="4">
    <source>
        <dbReference type="Proteomes" id="UP001558652"/>
    </source>
</evidence>
<feature type="compositionally biased region" description="Basic and acidic residues" evidence="1">
    <location>
        <begin position="163"/>
        <end position="190"/>
    </location>
</feature>